<dbReference type="InterPro" id="IPR013520">
    <property type="entry name" value="Ribonucl_H"/>
</dbReference>
<accession>A0A1G2PJY4</accession>
<reference evidence="5 6" key="1">
    <citation type="journal article" date="2016" name="Nat. Commun.">
        <title>Thousands of microbial genomes shed light on interconnected biogeochemical processes in an aquifer system.</title>
        <authorList>
            <person name="Anantharaman K."/>
            <person name="Brown C.T."/>
            <person name="Hug L.A."/>
            <person name="Sharon I."/>
            <person name="Castelle C.J."/>
            <person name="Probst A.J."/>
            <person name="Thomas B.C."/>
            <person name="Singh A."/>
            <person name="Wilkins M.J."/>
            <person name="Karaoz U."/>
            <person name="Brodie E.L."/>
            <person name="Williams K.H."/>
            <person name="Hubbard S.S."/>
            <person name="Banfield J.F."/>
        </authorList>
    </citation>
    <scope>NUCLEOTIDE SEQUENCE [LARGE SCALE GENOMIC DNA]</scope>
</reference>
<evidence type="ECO:0000256" key="3">
    <source>
        <dbReference type="ARBA" id="ARBA00022839"/>
    </source>
</evidence>
<evidence type="ECO:0000256" key="2">
    <source>
        <dbReference type="ARBA" id="ARBA00022801"/>
    </source>
</evidence>
<comment type="caution">
    <text evidence="5">The sequence shown here is derived from an EMBL/GenBank/DDBJ whole genome shotgun (WGS) entry which is preliminary data.</text>
</comment>
<keyword evidence="2" id="KW-0378">Hydrolase</keyword>
<dbReference type="InterPro" id="IPR036397">
    <property type="entry name" value="RNaseH_sf"/>
</dbReference>
<evidence type="ECO:0000313" key="6">
    <source>
        <dbReference type="Proteomes" id="UP000177629"/>
    </source>
</evidence>
<keyword evidence="1" id="KW-0540">Nuclease</keyword>
<protein>
    <recommendedName>
        <fullName evidence="4">Exonuclease domain-containing protein</fullName>
    </recommendedName>
</protein>
<dbReference type="Proteomes" id="UP000177629">
    <property type="component" value="Unassembled WGS sequence"/>
</dbReference>
<dbReference type="GO" id="GO:0003676">
    <property type="term" value="F:nucleic acid binding"/>
    <property type="evidence" value="ECO:0007669"/>
    <property type="project" value="InterPro"/>
</dbReference>
<dbReference type="SMART" id="SM00479">
    <property type="entry name" value="EXOIII"/>
    <property type="match status" value="1"/>
</dbReference>
<keyword evidence="3" id="KW-0269">Exonuclease</keyword>
<dbReference type="Gene3D" id="3.30.420.10">
    <property type="entry name" value="Ribonuclease H-like superfamily/Ribonuclease H"/>
    <property type="match status" value="1"/>
</dbReference>
<name>A0A1G2PJY4_9BACT</name>
<dbReference type="EMBL" id="MHSS01000005">
    <property type="protein sequence ID" value="OHA48583.1"/>
    <property type="molecule type" value="Genomic_DNA"/>
</dbReference>
<evidence type="ECO:0000313" key="5">
    <source>
        <dbReference type="EMBL" id="OHA48583.1"/>
    </source>
</evidence>
<dbReference type="InterPro" id="IPR012337">
    <property type="entry name" value="RNaseH-like_sf"/>
</dbReference>
<dbReference type="GO" id="GO:0008408">
    <property type="term" value="F:3'-5' exonuclease activity"/>
    <property type="evidence" value="ECO:0007669"/>
    <property type="project" value="TreeGrafter"/>
</dbReference>
<evidence type="ECO:0000259" key="4">
    <source>
        <dbReference type="SMART" id="SM00479"/>
    </source>
</evidence>
<gene>
    <name evidence="5" type="ORF">A2806_00280</name>
</gene>
<dbReference type="STRING" id="1802362.A2806_00280"/>
<organism evidence="5 6">
    <name type="scientific">Candidatus Terrybacteria bacterium RIFCSPHIGHO2_01_FULL_48_17</name>
    <dbReference type="NCBI Taxonomy" id="1802362"/>
    <lineage>
        <taxon>Bacteria</taxon>
        <taxon>Candidatus Terryibacteriota</taxon>
    </lineage>
</organism>
<feature type="domain" description="Exonuclease" evidence="4">
    <location>
        <begin position="7"/>
        <end position="188"/>
    </location>
</feature>
<dbReference type="Pfam" id="PF00929">
    <property type="entry name" value="RNase_T"/>
    <property type="match status" value="1"/>
</dbReference>
<dbReference type="CDD" id="cd06127">
    <property type="entry name" value="DEDDh"/>
    <property type="match status" value="1"/>
</dbReference>
<sequence length="195" mass="21951">MLQEYSHLAFLDIETTGRDPGSHEIIEVGIAMVDPKTRELKDTHELKIMPEHLEIADPESLAINHFTPEAWQGALPQQEAMQKLCGILSGSTPCGWNVGFDRAFLETALNRAGFTISGCGIDYTWHDIKMDFIRWAKLVGREEEFGPRFGLRVAREAFGVSAEGAHSALPDAMATFEVWKRLEDDFQRIKPTLHI</sequence>
<dbReference type="PANTHER" id="PTHR30231">
    <property type="entry name" value="DNA POLYMERASE III SUBUNIT EPSILON"/>
    <property type="match status" value="1"/>
</dbReference>
<dbReference type="SUPFAM" id="SSF53098">
    <property type="entry name" value="Ribonuclease H-like"/>
    <property type="match status" value="1"/>
</dbReference>
<evidence type="ECO:0000256" key="1">
    <source>
        <dbReference type="ARBA" id="ARBA00022722"/>
    </source>
</evidence>
<dbReference type="AlphaFoldDB" id="A0A1G2PJY4"/>
<dbReference type="PANTHER" id="PTHR30231:SF4">
    <property type="entry name" value="PROTEIN NEN2"/>
    <property type="match status" value="1"/>
</dbReference>
<proteinExistence type="predicted"/>